<evidence type="ECO:0000259" key="1">
    <source>
        <dbReference type="PROSITE" id="PS51186"/>
    </source>
</evidence>
<dbReference type="Pfam" id="PF13302">
    <property type="entry name" value="Acetyltransf_3"/>
    <property type="match status" value="1"/>
</dbReference>
<feature type="domain" description="N-acetyltransferase" evidence="1">
    <location>
        <begin position="12"/>
        <end position="167"/>
    </location>
</feature>
<name>A0A0T7H198_NEOGA</name>
<protein>
    <submittedName>
        <fullName evidence="2">Acetyltranferase</fullName>
    </submittedName>
</protein>
<dbReference type="InterPro" id="IPR051531">
    <property type="entry name" value="N-acetyltransferase"/>
</dbReference>
<sequence>MTSIPTLETERLILRPQRMEDWPEFAELMFSPRAAFMGGPFSVDAAWGLFCSDIGQWTLMGHGALMIEERETGLCLGQVGINHGPLFPEHELGWFVYPGAEGKGYAYEAAVAFRHWAFTARGLDTLVSYIHPDNIRSRKLAERMGSSLDFTAPRRDPVDLVFRHPHP</sequence>
<evidence type="ECO:0000313" key="3">
    <source>
        <dbReference type="Proteomes" id="UP000039660"/>
    </source>
</evidence>
<dbReference type="PANTHER" id="PTHR43792:SF1">
    <property type="entry name" value="N-ACETYLTRANSFERASE DOMAIN-CONTAINING PROTEIN"/>
    <property type="match status" value="1"/>
</dbReference>
<dbReference type="EMBL" id="CCRK01000015">
    <property type="protein sequence ID" value="CDZ53187.1"/>
    <property type="molecule type" value="Genomic_DNA"/>
</dbReference>
<dbReference type="InterPro" id="IPR000182">
    <property type="entry name" value="GNAT_dom"/>
</dbReference>
<dbReference type="AlphaFoldDB" id="A0A0T7H198"/>
<evidence type="ECO:0000313" key="2">
    <source>
        <dbReference type="EMBL" id="CDZ53187.1"/>
    </source>
</evidence>
<proteinExistence type="predicted"/>
<dbReference type="InterPro" id="IPR016181">
    <property type="entry name" value="Acyl_CoA_acyltransferase"/>
</dbReference>
<reference evidence="2 3" key="1">
    <citation type="submission" date="2014-08" db="EMBL/GenBank/DDBJ databases">
        <authorList>
            <person name="Chen Y.-H."/>
        </authorList>
    </citation>
    <scope>NUCLEOTIDE SEQUENCE [LARGE SCALE GENOMIC DNA]</scope>
</reference>
<organism evidence="2 3">
    <name type="scientific">Neorhizobium galegae bv. officinalis</name>
    <dbReference type="NCBI Taxonomy" id="323656"/>
    <lineage>
        <taxon>Bacteria</taxon>
        <taxon>Pseudomonadati</taxon>
        <taxon>Pseudomonadota</taxon>
        <taxon>Alphaproteobacteria</taxon>
        <taxon>Hyphomicrobiales</taxon>
        <taxon>Rhizobiaceae</taxon>
        <taxon>Rhizobium/Agrobacterium group</taxon>
        <taxon>Neorhizobium</taxon>
    </lineage>
</organism>
<accession>A0A0T7H198</accession>
<dbReference type="PANTHER" id="PTHR43792">
    <property type="entry name" value="GNAT FAMILY, PUTATIVE (AFU_ORTHOLOGUE AFUA_3G00765)-RELATED-RELATED"/>
    <property type="match status" value="1"/>
</dbReference>
<dbReference type="PROSITE" id="PS51186">
    <property type="entry name" value="GNAT"/>
    <property type="match status" value="1"/>
</dbReference>
<dbReference type="RefSeq" id="WP_046637672.1">
    <property type="nucleotide sequence ID" value="NZ_CCRK01000015.1"/>
</dbReference>
<dbReference type="SUPFAM" id="SSF55729">
    <property type="entry name" value="Acyl-CoA N-acyltransferases (Nat)"/>
    <property type="match status" value="1"/>
</dbReference>
<gene>
    <name evidence="2" type="ORF">NGAL_HAMBI1189_48710</name>
</gene>
<dbReference type="Proteomes" id="UP000039660">
    <property type="component" value="Unassembled WGS sequence"/>
</dbReference>
<dbReference type="Gene3D" id="3.40.630.30">
    <property type="match status" value="1"/>
</dbReference>
<dbReference type="GO" id="GO:0016747">
    <property type="term" value="F:acyltransferase activity, transferring groups other than amino-acyl groups"/>
    <property type="evidence" value="ECO:0007669"/>
    <property type="project" value="InterPro"/>
</dbReference>